<dbReference type="InterPro" id="IPR042183">
    <property type="entry name" value="MmgE/PrpD_sf_1"/>
</dbReference>
<dbReference type="Gene3D" id="1.10.4100.10">
    <property type="entry name" value="2-methylcitrate dehydratase PrpD"/>
    <property type="match status" value="1"/>
</dbReference>
<dbReference type="EMBL" id="FWXJ01000001">
    <property type="protein sequence ID" value="SMC30290.1"/>
    <property type="molecule type" value="Genomic_DNA"/>
</dbReference>
<dbReference type="PANTHER" id="PTHR16943">
    <property type="entry name" value="2-METHYLCITRATE DEHYDRATASE-RELATED"/>
    <property type="match status" value="1"/>
</dbReference>
<evidence type="ECO:0000313" key="5">
    <source>
        <dbReference type="Proteomes" id="UP000192708"/>
    </source>
</evidence>
<protein>
    <submittedName>
        <fullName evidence="4">2-methylcitrate dehydratase PrpD</fullName>
    </submittedName>
</protein>
<comment type="similarity">
    <text evidence="1">Belongs to the PrpD family.</text>
</comment>
<dbReference type="InterPro" id="IPR045337">
    <property type="entry name" value="MmgE_PrpD_C"/>
</dbReference>
<dbReference type="InterPro" id="IPR005656">
    <property type="entry name" value="MmgE_PrpD"/>
</dbReference>
<dbReference type="InterPro" id="IPR045336">
    <property type="entry name" value="MmgE_PrpD_N"/>
</dbReference>
<name>A0A1W1Y255_9BURK</name>
<feature type="domain" description="MmgE/PrpD C-terminal" evidence="3">
    <location>
        <begin position="271"/>
        <end position="438"/>
    </location>
</feature>
<evidence type="ECO:0000259" key="2">
    <source>
        <dbReference type="Pfam" id="PF03972"/>
    </source>
</evidence>
<reference evidence="4 5" key="1">
    <citation type="submission" date="2017-04" db="EMBL/GenBank/DDBJ databases">
        <authorList>
            <person name="Afonso C.L."/>
            <person name="Miller P.J."/>
            <person name="Scott M.A."/>
            <person name="Spackman E."/>
            <person name="Goraichik I."/>
            <person name="Dimitrov K.M."/>
            <person name="Suarez D.L."/>
            <person name="Swayne D.E."/>
        </authorList>
    </citation>
    <scope>NUCLEOTIDE SEQUENCE [LARGE SCALE GENOMIC DNA]</scope>
    <source>
        <strain evidence="4 5">VK13</strain>
    </source>
</reference>
<dbReference type="RefSeq" id="WP_084281931.1">
    <property type="nucleotide sequence ID" value="NZ_FWXJ01000001.1"/>
</dbReference>
<keyword evidence="5" id="KW-1185">Reference proteome</keyword>
<evidence type="ECO:0000259" key="3">
    <source>
        <dbReference type="Pfam" id="PF19305"/>
    </source>
</evidence>
<dbReference type="Proteomes" id="UP000192708">
    <property type="component" value="Unassembled WGS sequence"/>
</dbReference>
<dbReference type="OrthoDB" id="9797528at2"/>
<gene>
    <name evidence="4" type="ORF">SAMN06296008_101135</name>
</gene>
<dbReference type="InterPro" id="IPR036148">
    <property type="entry name" value="MmgE/PrpD_sf"/>
</dbReference>
<dbReference type="SUPFAM" id="SSF103378">
    <property type="entry name" value="2-methylcitrate dehydratase PrpD"/>
    <property type="match status" value="1"/>
</dbReference>
<organism evidence="4 5">
    <name type="scientific">Polynucleobacter kasalickyi</name>
    <dbReference type="NCBI Taxonomy" id="1938817"/>
    <lineage>
        <taxon>Bacteria</taxon>
        <taxon>Pseudomonadati</taxon>
        <taxon>Pseudomonadota</taxon>
        <taxon>Betaproteobacteria</taxon>
        <taxon>Burkholderiales</taxon>
        <taxon>Burkholderiaceae</taxon>
        <taxon>Polynucleobacter</taxon>
    </lineage>
</organism>
<dbReference type="InterPro" id="IPR042188">
    <property type="entry name" value="MmgE/PrpD_sf_2"/>
</dbReference>
<dbReference type="GO" id="GO:0016829">
    <property type="term" value="F:lyase activity"/>
    <property type="evidence" value="ECO:0007669"/>
    <property type="project" value="InterPro"/>
</dbReference>
<dbReference type="STRING" id="1938817.SAMN06296008_101135"/>
<evidence type="ECO:0000256" key="1">
    <source>
        <dbReference type="ARBA" id="ARBA00006174"/>
    </source>
</evidence>
<proteinExistence type="inferred from homology"/>
<sequence length="463" mass="50686">MTITQELVRQCLEVLPSKITSLELDAAKNCMIDSIACAYTAYQEKPIEILKSLYLHDATHQGECTLIGYGQSGRAADIALINGTMISLQLFDDNQAEMRGHPSGPLLPAVLAAAEIANASIEEALKAFVIGYEVECRFGTILNPTHYENGWHATCTQGSLAAVAAAGYLLKLTPEQMAYAFGINASQASGVRRNFGTMTMSMHSGIAASNGLKAAQLAKLGFTGDPEIFDGKMSFGDVFAKDWNNDLLKDNLPEWGAPFFIVKPGPTFKLYPCGRPPLFAVDGVLLLKEKFGVQLADVKKIVAEVSFLYPRTLIHTRPVNGLQAKASLEYCIATSLVDERPVLNSFTDEAVTRPAVKELIERIEVVVPPHLSEDIPAVRKAPFDQPVTIHMHLQDGRVITETVPIHKGSPKNPASSVELQNKFKDCLGLYCDERQIEEVLAGMDQPAMKLRDWMKLLQIKNKG</sequence>
<dbReference type="Pfam" id="PF03972">
    <property type="entry name" value="MmgE_PrpD_N"/>
    <property type="match status" value="1"/>
</dbReference>
<accession>A0A1W1Y255</accession>
<dbReference type="Gene3D" id="3.30.1330.120">
    <property type="entry name" value="2-methylcitrate dehydratase PrpD"/>
    <property type="match status" value="1"/>
</dbReference>
<dbReference type="Pfam" id="PF19305">
    <property type="entry name" value="MmgE_PrpD_C"/>
    <property type="match status" value="1"/>
</dbReference>
<feature type="domain" description="MmgE/PrpD N-terminal" evidence="2">
    <location>
        <begin position="16"/>
        <end position="244"/>
    </location>
</feature>
<dbReference type="PANTHER" id="PTHR16943:SF8">
    <property type="entry name" value="2-METHYLCITRATE DEHYDRATASE"/>
    <property type="match status" value="1"/>
</dbReference>
<evidence type="ECO:0000313" key="4">
    <source>
        <dbReference type="EMBL" id="SMC30290.1"/>
    </source>
</evidence>
<dbReference type="AlphaFoldDB" id="A0A1W1Y255"/>